<dbReference type="InterPro" id="IPR000836">
    <property type="entry name" value="PRTase_dom"/>
</dbReference>
<protein>
    <submittedName>
        <fullName evidence="3">ComF family protein</fullName>
    </submittedName>
</protein>
<dbReference type="SUPFAM" id="SSF53271">
    <property type="entry name" value="PRTase-like"/>
    <property type="match status" value="1"/>
</dbReference>
<dbReference type="CDD" id="cd06223">
    <property type="entry name" value="PRTases_typeI"/>
    <property type="match status" value="1"/>
</dbReference>
<dbReference type="RefSeq" id="WP_154547594.1">
    <property type="nucleotide sequence ID" value="NZ_JBKZBZ010000001.1"/>
</dbReference>
<dbReference type="PANTHER" id="PTHR47505">
    <property type="entry name" value="DNA UTILIZATION PROTEIN YHGH"/>
    <property type="match status" value="1"/>
</dbReference>
<dbReference type="OrthoDB" id="9779910at2"/>
<keyword evidence="4" id="KW-1185">Reference proteome</keyword>
<evidence type="ECO:0000256" key="1">
    <source>
        <dbReference type="ARBA" id="ARBA00008007"/>
    </source>
</evidence>
<comment type="caution">
    <text evidence="3">The sequence shown here is derived from an EMBL/GenBank/DDBJ whole genome shotgun (WGS) entry which is preliminary data.</text>
</comment>
<reference evidence="3 4" key="1">
    <citation type="submission" date="2019-08" db="EMBL/GenBank/DDBJ databases">
        <title>In-depth cultivation of the pig gut microbiome towards novel bacterial diversity and tailored functional studies.</title>
        <authorList>
            <person name="Wylensek D."/>
            <person name="Hitch T.C.A."/>
            <person name="Clavel T."/>
        </authorList>
    </citation>
    <scope>NUCLEOTIDE SEQUENCE [LARGE SCALE GENOMIC DNA]</scope>
    <source>
        <strain evidence="3 4">Bifido-178-WT-2B</strain>
    </source>
</reference>
<evidence type="ECO:0000259" key="2">
    <source>
        <dbReference type="Pfam" id="PF18912"/>
    </source>
</evidence>
<evidence type="ECO:0000313" key="4">
    <source>
        <dbReference type="Proteomes" id="UP000438120"/>
    </source>
</evidence>
<gene>
    <name evidence="3" type="ORF">FYJ62_02995</name>
</gene>
<evidence type="ECO:0000313" key="3">
    <source>
        <dbReference type="EMBL" id="MST86631.1"/>
    </source>
</evidence>
<dbReference type="EMBL" id="VUMX01000005">
    <property type="protein sequence ID" value="MST86631.1"/>
    <property type="molecule type" value="Genomic_DNA"/>
</dbReference>
<sequence>MTACLLCGQEQAEQLDFAQLLLPFLLKGENASACGQHLPQPGRLCASCQANFALIGPVFCPQCGRKQATSERCFDCNKWQRVYHGQVLLNHALYAYNDAFHDLMVAYKRYGDYALREVLQVLVAPALAKMDYDYYIPIPTSPEHQAKRKYDTIQAIFADLVPLTPALSKLPGSQAQGEKGKRARMEAPQKFVLNPAFSGQLSGKVLLLDDIYTTGRTLYHARDKLLEAFPQIRIESFAISH</sequence>
<dbReference type="InterPro" id="IPR051910">
    <property type="entry name" value="ComF/GntX_DNA_util-trans"/>
</dbReference>
<name>A0A6A8MCF7_9LACO</name>
<dbReference type="InterPro" id="IPR029057">
    <property type="entry name" value="PRTase-like"/>
</dbReference>
<dbReference type="InterPro" id="IPR044005">
    <property type="entry name" value="DZR_2"/>
</dbReference>
<proteinExistence type="inferred from homology"/>
<organism evidence="3 4">
    <name type="scientific">Lactobacillus porci</name>
    <dbReference type="NCBI Taxonomy" id="2012477"/>
    <lineage>
        <taxon>Bacteria</taxon>
        <taxon>Bacillati</taxon>
        <taxon>Bacillota</taxon>
        <taxon>Bacilli</taxon>
        <taxon>Lactobacillales</taxon>
        <taxon>Lactobacillaceae</taxon>
        <taxon>Lactobacillus</taxon>
    </lineage>
</organism>
<feature type="domain" description="Double zinc ribbon" evidence="2">
    <location>
        <begin position="33"/>
        <end position="76"/>
    </location>
</feature>
<dbReference type="Proteomes" id="UP000438120">
    <property type="component" value="Unassembled WGS sequence"/>
</dbReference>
<dbReference type="AlphaFoldDB" id="A0A6A8MCF7"/>
<accession>A0A6A8MCF7</accession>
<dbReference type="Pfam" id="PF18912">
    <property type="entry name" value="DZR_2"/>
    <property type="match status" value="1"/>
</dbReference>
<dbReference type="Gene3D" id="3.40.50.2020">
    <property type="match status" value="1"/>
</dbReference>
<dbReference type="PANTHER" id="PTHR47505:SF1">
    <property type="entry name" value="DNA UTILIZATION PROTEIN YHGH"/>
    <property type="match status" value="1"/>
</dbReference>
<comment type="similarity">
    <text evidence="1">Belongs to the ComF/GntX family.</text>
</comment>